<sequence length="107" mass="11979">MNDGCRPACERVVFYVLPAIRAQLARVLVKEYGVPQQKVAELMGLTSAAVSQYINSKRGAELALSNSVMEHIHECAQQMLSREAEKDYICKICHLIQSEGIILKEDE</sequence>
<dbReference type="InterPro" id="IPR010982">
    <property type="entry name" value="Lambda_DNA-bd_dom_sf"/>
</dbReference>
<evidence type="ECO:0000313" key="1">
    <source>
        <dbReference type="EMBL" id="HIH70281.1"/>
    </source>
</evidence>
<evidence type="ECO:0000313" key="2">
    <source>
        <dbReference type="Proteomes" id="UP000600363"/>
    </source>
</evidence>
<dbReference type="PANTHER" id="PTHR40730">
    <property type="entry name" value="TRANSCRIPTIONAL REGULATOR PROTEIN-LIKE PROTEIN"/>
    <property type="match status" value="1"/>
</dbReference>
<dbReference type="EMBL" id="DUIH01000021">
    <property type="protein sequence ID" value="HIH70281.1"/>
    <property type="molecule type" value="Genomic_DNA"/>
</dbReference>
<protein>
    <submittedName>
        <fullName evidence="1">Transcriptional regulator</fullName>
    </submittedName>
</protein>
<gene>
    <name evidence="1" type="ORF">HA299_06705</name>
</gene>
<dbReference type="AlphaFoldDB" id="A0A832RZT1"/>
<accession>A0A832RZT1</accession>
<dbReference type="GO" id="GO:0003677">
    <property type="term" value="F:DNA binding"/>
    <property type="evidence" value="ECO:0007669"/>
    <property type="project" value="InterPro"/>
</dbReference>
<reference evidence="1" key="1">
    <citation type="journal article" date="2020" name="bioRxiv">
        <title>A rank-normalized archaeal taxonomy based on genome phylogeny resolves widespread incomplete and uneven classifications.</title>
        <authorList>
            <person name="Rinke C."/>
            <person name="Chuvochina M."/>
            <person name="Mussig A.J."/>
            <person name="Chaumeil P.-A."/>
            <person name="Waite D.W."/>
            <person name="Whitman W.B."/>
            <person name="Parks D.H."/>
            <person name="Hugenholtz P."/>
        </authorList>
    </citation>
    <scope>NUCLEOTIDE SEQUENCE</scope>
    <source>
        <strain evidence="1">UBA12518</strain>
    </source>
</reference>
<dbReference type="Proteomes" id="UP000600363">
    <property type="component" value="Unassembled WGS sequence"/>
</dbReference>
<proteinExistence type="predicted"/>
<dbReference type="SUPFAM" id="SSF47413">
    <property type="entry name" value="lambda repressor-like DNA-binding domains"/>
    <property type="match status" value="1"/>
</dbReference>
<name>A0A832RZT1_9EURY</name>
<dbReference type="PANTHER" id="PTHR40730:SF3">
    <property type="entry name" value="HTH CRO_C1-TYPE DOMAIN-CONTAINING PROTEIN"/>
    <property type="match status" value="1"/>
</dbReference>
<dbReference type="RefSeq" id="WP_042685019.1">
    <property type="nucleotide sequence ID" value="NZ_DUIH01000021.1"/>
</dbReference>
<organism evidence="1 2">
    <name type="scientific">Methermicoccus shengliensis</name>
    <dbReference type="NCBI Taxonomy" id="660064"/>
    <lineage>
        <taxon>Archaea</taxon>
        <taxon>Methanobacteriati</taxon>
        <taxon>Methanobacteriota</taxon>
        <taxon>Stenosarchaea group</taxon>
        <taxon>Methanomicrobia</taxon>
        <taxon>Methanosarcinales</taxon>
        <taxon>Methermicoccaceae</taxon>
        <taxon>Methermicoccus</taxon>
    </lineage>
</organism>
<comment type="caution">
    <text evidence="1">The sequence shown here is derived from an EMBL/GenBank/DDBJ whole genome shotgun (WGS) entry which is preliminary data.</text>
</comment>